<keyword evidence="5" id="KW-1185">Reference proteome</keyword>
<name>A0A179G2F5_METCM</name>
<sequence length="400" mass="43762">MDHTQAFRSAISDGTIPSAVLLAKRRDNSDVLSTYMGPKSVASCEPDPIDSNTIFTLASVTKLPTTIAALQQVEQGRIQLDDDVTELLPVLRQQKILSGFDDTGKPILKDRNGPITLRHLLTHASGIGYSFLSSAEKLQKYNNHTGRAPGQGSTVGTRFDLPLLYEPGEGWAYGAGIDWAGRVVEQLSGLSLEEYFNEHIWKPLGASSTFTFFPGKDKSAKQHLATLASRTAESQQLKAVPEGFDLNRGLRECFGGQGGYGRAEDVLKLLHSLLANDGRVLQPKTVDMMFQGQLSQPSKTALKQSLEGPAWAVGDYYADEEYNWGLGGILIEKPSSAAPYTRGVNTLIWSGAPNIFWFIDRSNELCGLFVTQLLPSADPGATNVIREFQKVAYHLNKSRE</sequence>
<evidence type="ECO:0000256" key="1">
    <source>
        <dbReference type="ARBA" id="ARBA00009009"/>
    </source>
</evidence>
<dbReference type="Gene3D" id="3.40.710.10">
    <property type="entry name" value="DD-peptidase/beta-lactamase superfamily"/>
    <property type="match status" value="1"/>
</dbReference>
<dbReference type="RefSeq" id="XP_018148129.1">
    <property type="nucleotide sequence ID" value="XM_018280202.1"/>
</dbReference>
<dbReference type="OrthoDB" id="428260at2759"/>
<dbReference type="PANTHER" id="PTHR43283">
    <property type="entry name" value="BETA-LACTAMASE-RELATED"/>
    <property type="match status" value="1"/>
</dbReference>
<reference evidence="4 5" key="1">
    <citation type="journal article" date="2016" name="PLoS Pathog.">
        <title>Biosynthesis of antibiotic leucinostatins in bio-control fungus Purpureocillium lilacinum and their inhibition on phytophthora revealed by genome mining.</title>
        <authorList>
            <person name="Wang G."/>
            <person name="Liu Z."/>
            <person name="Lin R."/>
            <person name="Li E."/>
            <person name="Mao Z."/>
            <person name="Ling J."/>
            <person name="Yang Y."/>
            <person name="Yin W.B."/>
            <person name="Xie B."/>
        </authorList>
    </citation>
    <scope>NUCLEOTIDE SEQUENCE [LARGE SCALE GENOMIC DNA]</scope>
    <source>
        <strain evidence="4">170</strain>
    </source>
</reference>
<accession>A0A179G2F5</accession>
<dbReference type="AlphaFoldDB" id="A0A179G2F5"/>
<dbReference type="KEGG" id="pchm:VFPPC_00110"/>
<evidence type="ECO:0000259" key="3">
    <source>
        <dbReference type="Pfam" id="PF00144"/>
    </source>
</evidence>
<proteinExistence type="inferred from homology"/>
<feature type="domain" description="Beta-lactamase-related" evidence="3">
    <location>
        <begin position="16"/>
        <end position="382"/>
    </location>
</feature>
<comment type="similarity">
    <text evidence="1">Belongs to the class-A beta-lactamase family.</text>
</comment>
<dbReference type="InterPro" id="IPR050789">
    <property type="entry name" value="Diverse_Enzym_Activities"/>
</dbReference>
<dbReference type="Proteomes" id="UP000078397">
    <property type="component" value="Unassembled WGS sequence"/>
</dbReference>
<dbReference type="GeneID" id="28844196"/>
<comment type="caution">
    <text evidence="4">The sequence shown here is derived from an EMBL/GenBank/DDBJ whole genome shotgun (WGS) entry which is preliminary data.</text>
</comment>
<dbReference type="Pfam" id="PF00144">
    <property type="entry name" value="Beta-lactamase"/>
    <property type="match status" value="1"/>
</dbReference>
<keyword evidence="2" id="KW-0378">Hydrolase</keyword>
<dbReference type="EMBL" id="LSBJ02000001">
    <property type="protein sequence ID" value="OAQ72046.1"/>
    <property type="molecule type" value="Genomic_DNA"/>
</dbReference>
<dbReference type="GO" id="GO:0016787">
    <property type="term" value="F:hydrolase activity"/>
    <property type="evidence" value="ECO:0007669"/>
    <property type="project" value="UniProtKB-KW"/>
</dbReference>
<evidence type="ECO:0000256" key="2">
    <source>
        <dbReference type="ARBA" id="ARBA00022801"/>
    </source>
</evidence>
<dbReference type="PANTHER" id="PTHR43283:SF17">
    <property type="entry name" value="(LOVD), PUTATIVE (AFU_ORTHOLOGUE AFUA_5G00920)-RELATED"/>
    <property type="match status" value="1"/>
</dbReference>
<dbReference type="InterPro" id="IPR012338">
    <property type="entry name" value="Beta-lactam/transpept-like"/>
</dbReference>
<gene>
    <name evidence="4" type="ORF">VFPPC_00110</name>
</gene>
<evidence type="ECO:0000313" key="4">
    <source>
        <dbReference type="EMBL" id="OAQ72046.1"/>
    </source>
</evidence>
<protein>
    <submittedName>
        <fullName evidence="4">Beta-lactamase</fullName>
    </submittedName>
</protein>
<dbReference type="SUPFAM" id="SSF56601">
    <property type="entry name" value="beta-lactamase/transpeptidase-like"/>
    <property type="match status" value="1"/>
</dbReference>
<organism evidence="4 5">
    <name type="scientific">Pochonia chlamydosporia 170</name>
    <dbReference type="NCBI Taxonomy" id="1380566"/>
    <lineage>
        <taxon>Eukaryota</taxon>
        <taxon>Fungi</taxon>
        <taxon>Dikarya</taxon>
        <taxon>Ascomycota</taxon>
        <taxon>Pezizomycotina</taxon>
        <taxon>Sordariomycetes</taxon>
        <taxon>Hypocreomycetidae</taxon>
        <taxon>Hypocreales</taxon>
        <taxon>Clavicipitaceae</taxon>
        <taxon>Pochonia</taxon>
    </lineage>
</organism>
<dbReference type="InterPro" id="IPR001466">
    <property type="entry name" value="Beta-lactam-related"/>
</dbReference>
<evidence type="ECO:0000313" key="5">
    <source>
        <dbReference type="Proteomes" id="UP000078397"/>
    </source>
</evidence>
<dbReference type="STRING" id="1380566.A0A179G2F5"/>